<organism evidence="3 4">
    <name type="scientific">Amphibalanus amphitrite</name>
    <name type="common">Striped barnacle</name>
    <name type="synonym">Balanus amphitrite</name>
    <dbReference type="NCBI Taxonomy" id="1232801"/>
    <lineage>
        <taxon>Eukaryota</taxon>
        <taxon>Metazoa</taxon>
        <taxon>Ecdysozoa</taxon>
        <taxon>Arthropoda</taxon>
        <taxon>Crustacea</taxon>
        <taxon>Multicrustacea</taxon>
        <taxon>Cirripedia</taxon>
        <taxon>Thoracica</taxon>
        <taxon>Thoracicalcarea</taxon>
        <taxon>Balanomorpha</taxon>
        <taxon>Balanoidea</taxon>
        <taxon>Balanidae</taxon>
        <taxon>Amphibalaninae</taxon>
        <taxon>Amphibalanus</taxon>
    </lineage>
</organism>
<sequence>MRAYESNRLGDDYGSDDSNFQYRYMVSDPLTGDAKSQHETRRGDAVTGEYRVLEANGLMRVVSYTADDAHGFVAHVRWEPAERPHGPAVSHQEVSQQHSH</sequence>
<dbReference type="PRINTS" id="PR00947">
    <property type="entry name" value="CUTICLE"/>
</dbReference>
<evidence type="ECO:0000256" key="2">
    <source>
        <dbReference type="PROSITE-ProRule" id="PRU00497"/>
    </source>
</evidence>
<dbReference type="GO" id="GO:0031012">
    <property type="term" value="C:extracellular matrix"/>
    <property type="evidence" value="ECO:0007669"/>
    <property type="project" value="TreeGrafter"/>
</dbReference>
<comment type="caution">
    <text evidence="3">The sequence shown here is derived from an EMBL/GenBank/DDBJ whole genome shotgun (WGS) entry which is preliminary data.</text>
</comment>
<dbReference type="GO" id="GO:0005615">
    <property type="term" value="C:extracellular space"/>
    <property type="evidence" value="ECO:0007669"/>
    <property type="project" value="TreeGrafter"/>
</dbReference>
<dbReference type="AlphaFoldDB" id="A0A6A4V2G2"/>
<name>A0A6A4V2G2_AMPAM</name>
<dbReference type="InterPro" id="IPR000618">
    <property type="entry name" value="Insect_cuticle"/>
</dbReference>
<dbReference type="GO" id="GO:0042302">
    <property type="term" value="F:structural constituent of cuticle"/>
    <property type="evidence" value="ECO:0007669"/>
    <property type="project" value="UniProtKB-UniRule"/>
</dbReference>
<protein>
    <submittedName>
        <fullName evidence="3">Pupal cuticle protein Edg-84A</fullName>
    </submittedName>
</protein>
<proteinExistence type="predicted"/>
<evidence type="ECO:0000313" key="4">
    <source>
        <dbReference type="Proteomes" id="UP000440578"/>
    </source>
</evidence>
<keyword evidence="1 2" id="KW-0193">Cuticle</keyword>
<dbReference type="InterPro" id="IPR051217">
    <property type="entry name" value="Insect_Cuticle_Struc_Prot"/>
</dbReference>
<dbReference type="PROSITE" id="PS51155">
    <property type="entry name" value="CHIT_BIND_RR_2"/>
    <property type="match status" value="1"/>
</dbReference>
<accession>A0A6A4V2G2</accession>
<evidence type="ECO:0000256" key="1">
    <source>
        <dbReference type="ARBA" id="ARBA00022460"/>
    </source>
</evidence>
<dbReference type="Pfam" id="PF00379">
    <property type="entry name" value="Chitin_bind_4"/>
    <property type="match status" value="1"/>
</dbReference>
<dbReference type="Proteomes" id="UP000440578">
    <property type="component" value="Unassembled WGS sequence"/>
</dbReference>
<reference evidence="3 4" key="1">
    <citation type="submission" date="2019-07" db="EMBL/GenBank/DDBJ databases">
        <title>Draft genome assembly of a fouling barnacle, Amphibalanus amphitrite (Darwin, 1854): The first reference genome for Thecostraca.</title>
        <authorList>
            <person name="Kim W."/>
        </authorList>
    </citation>
    <scope>NUCLEOTIDE SEQUENCE [LARGE SCALE GENOMIC DNA]</scope>
    <source>
        <strain evidence="3">SNU_AA5</strain>
        <tissue evidence="3">Soma without cirri and trophi</tissue>
    </source>
</reference>
<gene>
    <name evidence="3" type="primary">Edg84A</name>
    <name evidence="3" type="ORF">FJT64_001365</name>
</gene>
<dbReference type="EMBL" id="VIIS01002075">
    <property type="protein sequence ID" value="KAF0288836.1"/>
    <property type="molecule type" value="Genomic_DNA"/>
</dbReference>
<keyword evidence="4" id="KW-1185">Reference proteome</keyword>
<dbReference type="OrthoDB" id="7427568at2759"/>
<dbReference type="PANTHER" id="PTHR12236:SF75">
    <property type="entry name" value="CUTICULAR PROTEIN 62BB, ISOFORM A"/>
    <property type="match status" value="1"/>
</dbReference>
<dbReference type="PANTHER" id="PTHR12236">
    <property type="entry name" value="STRUCTURAL CONTITUENT OF CUTICLE"/>
    <property type="match status" value="1"/>
</dbReference>
<evidence type="ECO:0000313" key="3">
    <source>
        <dbReference type="EMBL" id="KAF0288836.1"/>
    </source>
</evidence>
<dbReference type="PROSITE" id="PS00233">
    <property type="entry name" value="CHIT_BIND_RR_1"/>
    <property type="match status" value="1"/>
</dbReference>
<dbReference type="InterPro" id="IPR031311">
    <property type="entry name" value="CHIT_BIND_RR_consensus"/>
</dbReference>